<protein>
    <recommendedName>
        <fullName evidence="1">SnoaL-like domain-containing protein</fullName>
    </recommendedName>
</protein>
<reference evidence="2 3" key="1">
    <citation type="submission" date="2016-10" db="EMBL/GenBank/DDBJ databases">
        <authorList>
            <person name="de Groot N.N."/>
        </authorList>
    </citation>
    <scope>NUCLEOTIDE SEQUENCE [LARGE SCALE GENOMIC DNA]</scope>
    <source>
        <strain evidence="2 3">DSM 44468</strain>
    </source>
</reference>
<dbReference type="Gene3D" id="3.10.450.50">
    <property type="match status" value="1"/>
</dbReference>
<sequence length="113" mass="12894">MTAFLDVSAENAVMEHPFAPDGWPKRLEGRDEIWSHIHNYPDFHEVRDLAILETTDRKVIIAEFVVDGAVTPTQQPYEVRYADVVRIRDGKGITWRDYWDPTLTASLVPTGLG</sequence>
<evidence type="ECO:0000259" key="1">
    <source>
        <dbReference type="Pfam" id="PF12680"/>
    </source>
</evidence>
<dbReference type="RefSeq" id="WP_091503989.1">
    <property type="nucleotide sequence ID" value="NZ_FORP01000001.1"/>
</dbReference>
<dbReference type="InterPro" id="IPR037401">
    <property type="entry name" value="SnoaL-like"/>
</dbReference>
<dbReference type="AlphaFoldDB" id="A0A1I3KBQ1"/>
<organism evidence="2 3">
    <name type="scientific">Amycolatopsis sacchari</name>
    <dbReference type="NCBI Taxonomy" id="115433"/>
    <lineage>
        <taxon>Bacteria</taxon>
        <taxon>Bacillati</taxon>
        <taxon>Actinomycetota</taxon>
        <taxon>Actinomycetes</taxon>
        <taxon>Pseudonocardiales</taxon>
        <taxon>Pseudonocardiaceae</taxon>
        <taxon>Amycolatopsis</taxon>
    </lineage>
</organism>
<proteinExistence type="predicted"/>
<dbReference type="EMBL" id="FORP01000001">
    <property type="protein sequence ID" value="SFI69926.1"/>
    <property type="molecule type" value="Genomic_DNA"/>
</dbReference>
<accession>A0A1I3KBQ1</accession>
<feature type="domain" description="SnoaL-like" evidence="1">
    <location>
        <begin position="2"/>
        <end position="91"/>
    </location>
</feature>
<evidence type="ECO:0000313" key="3">
    <source>
        <dbReference type="Proteomes" id="UP000199025"/>
    </source>
</evidence>
<dbReference type="InterPro" id="IPR032710">
    <property type="entry name" value="NTF2-like_dom_sf"/>
</dbReference>
<dbReference type="STRING" id="115433.SAMN05421835_101493"/>
<name>A0A1I3KBQ1_9PSEU</name>
<dbReference type="OrthoDB" id="3681559at2"/>
<gene>
    <name evidence="2" type="ORF">SAMN05421835_101493</name>
</gene>
<keyword evidence="3" id="KW-1185">Reference proteome</keyword>
<dbReference type="Pfam" id="PF12680">
    <property type="entry name" value="SnoaL_2"/>
    <property type="match status" value="1"/>
</dbReference>
<evidence type="ECO:0000313" key="2">
    <source>
        <dbReference type="EMBL" id="SFI69926.1"/>
    </source>
</evidence>
<dbReference type="Proteomes" id="UP000199025">
    <property type="component" value="Unassembled WGS sequence"/>
</dbReference>
<dbReference type="SUPFAM" id="SSF54427">
    <property type="entry name" value="NTF2-like"/>
    <property type="match status" value="1"/>
</dbReference>